<accession>A0A6B9J5E8</accession>
<name>A0A6B9J5E8_9CAUD</name>
<evidence type="ECO:0000313" key="2">
    <source>
        <dbReference type="Proteomes" id="UP000433471"/>
    </source>
</evidence>
<gene>
    <name evidence="1" type="ORF">Kuja_1100</name>
</gene>
<evidence type="ECO:0000313" key="1">
    <source>
        <dbReference type="EMBL" id="QGZ16101.1"/>
    </source>
</evidence>
<organism evidence="1 2">
    <name type="scientific">Vibrio phage vB_VchM_Kuja</name>
    <dbReference type="NCBI Taxonomy" id="2686437"/>
    <lineage>
        <taxon>Viruses</taxon>
        <taxon>Duplodnaviria</taxon>
        <taxon>Heunggongvirae</taxon>
        <taxon>Uroviricota</taxon>
        <taxon>Caudoviricetes</taxon>
        <taxon>Pantevenvirales</taxon>
        <taxon>Ackermannviridae</taxon>
        <taxon>Kujavirus</taxon>
        <taxon>Kujavirus kuja</taxon>
    </lineage>
</organism>
<dbReference type="Proteomes" id="UP000433471">
    <property type="component" value="Segment"/>
</dbReference>
<keyword evidence="2" id="KW-1185">Reference proteome</keyword>
<protein>
    <submittedName>
        <fullName evidence="1">Uncharacterized protein</fullName>
    </submittedName>
</protein>
<sequence>MLEHIAKRFNANARRKHFLNRIVNHIEKGERRQALNVLEKGVRGRYYTGLPRAERPLILLCVWLVDMGKPEKALVLIKRMVEES</sequence>
<dbReference type="EMBL" id="MN718199">
    <property type="protein sequence ID" value="QGZ16101.1"/>
    <property type="molecule type" value="Genomic_DNA"/>
</dbReference>
<reference evidence="1 2" key="1">
    <citation type="submission" date="2019-11" db="EMBL/GenBank/DDBJ databases">
        <title>Characterization of a novel member of the family Ackermannviridae.</title>
        <authorList>
            <person name="Maina A.N."/>
            <person name="Mwaura F.B."/>
            <person name="Jumba M."/>
        </authorList>
    </citation>
    <scope>NUCLEOTIDE SEQUENCE [LARGE SCALE GENOMIC DNA]</scope>
</reference>
<proteinExistence type="predicted"/>